<evidence type="ECO:0000256" key="1">
    <source>
        <dbReference type="SAM" id="MobiDB-lite"/>
    </source>
</evidence>
<evidence type="ECO:0000313" key="2">
    <source>
        <dbReference type="EMBL" id="GFT18352.1"/>
    </source>
</evidence>
<sequence length="195" mass="21734">MSPGQQMDPLASFPSKISSNEAVIWEPSMCQQQTDSVGSDQCLRQERWGRDLGNWLICQWGRFITRRQPKSWCILSTLRVPFRTDIEGPLLRQTRPSIVPRCSIMELYKRMFVEKTTQSPAIGSFCGMRNHGFSSAEMIWTEGGLFGRRQRGGMGNVVNDIRSCSGNQNPGAAPRNNIQTSHSSLGAPIPKDSAG</sequence>
<dbReference type="Proteomes" id="UP000887013">
    <property type="component" value="Unassembled WGS sequence"/>
</dbReference>
<evidence type="ECO:0000313" key="3">
    <source>
        <dbReference type="Proteomes" id="UP000887013"/>
    </source>
</evidence>
<name>A0A8X6TKQ3_NEPPI</name>
<reference evidence="2" key="1">
    <citation type="submission" date="2020-08" db="EMBL/GenBank/DDBJ databases">
        <title>Multicomponent nature underlies the extraordinary mechanical properties of spider dragline silk.</title>
        <authorList>
            <person name="Kono N."/>
            <person name="Nakamura H."/>
            <person name="Mori M."/>
            <person name="Yoshida Y."/>
            <person name="Ohtoshi R."/>
            <person name="Malay A.D."/>
            <person name="Moran D.A.P."/>
            <person name="Tomita M."/>
            <person name="Numata K."/>
            <person name="Arakawa K."/>
        </authorList>
    </citation>
    <scope>NUCLEOTIDE SEQUENCE</scope>
</reference>
<protein>
    <submittedName>
        <fullName evidence="2">Uncharacterized protein</fullName>
    </submittedName>
</protein>
<feature type="region of interest" description="Disordered" evidence="1">
    <location>
        <begin position="162"/>
        <end position="195"/>
    </location>
</feature>
<organism evidence="2 3">
    <name type="scientific">Nephila pilipes</name>
    <name type="common">Giant wood spider</name>
    <name type="synonym">Nephila maculata</name>
    <dbReference type="NCBI Taxonomy" id="299642"/>
    <lineage>
        <taxon>Eukaryota</taxon>
        <taxon>Metazoa</taxon>
        <taxon>Ecdysozoa</taxon>
        <taxon>Arthropoda</taxon>
        <taxon>Chelicerata</taxon>
        <taxon>Arachnida</taxon>
        <taxon>Araneae</taxon>
        <taxon>Araneomorphae</taxon>
        <taxon>Entelegynae</taxon>
        <taxon>Araneoidea</taxon>
        <taxon>Nephilidae</taxon>
        <taxon>Nephila</taxon>
    </lineage>
</organism>
<feature type="compositionally biased region" description="Polar residues" evidence="1">
    <location>
        <begin position="162"/>
        <end position="184"/>
    </location>
</feature>
<gene>
    <name evidence="2" type="ORF">NPIL_340411</name>
</gene>
<proteinExistence type="predicted"/>
<dbReference type="OrthoDB" id="10522466at2759"/>
<keyword evidence="3" id="KW-1185">Reference proteome</keyword>
<dbReference type="EMBL" id="BMAW01058845">
    <property type="protein sequence ID" value="GFT18352.1"/>
    <property type="molecule type" value="Genomic_DNA"/>
</dbReference>
<comment type="caution">
    <text evidence="2">The sequence shown here is derived from an EMBL/GenBank/DDBJ whole genome shotgun (WGS) entry which is preliminary data.</text>
</comment>
<dbReference type="AlphaFoldDB" id="A0A8X6TKQ3"/>
<accession>A0A8X6TKQ3</accession>